<feature type="transmembrane region" description="Helical" evidence="6">
    <location>
        <begin position="20"/>
        <end position="42"/>
    </location>
</feature>
<dbReference type="InterPro" id="IPR022791">
    <property type="entry name" value="L-PG_synthase/AglD"/>
</dbReference>
<keyword evidence="2" id="KW-1003">Cell membrane</keyword>
<dbReference type="PANTHER" id="PTHR37693:SF1">
    <property type="entry name" value="INTEGRAL MEMBRANE PROTEIN"/>
    <property type="match status" value="1"/>
</dbReference>
<keyword evidence="4 6" id="KW-1133">Transmembrane helix</keyword>
<dbReference type="AlphaFoldDB" id="D7CXS9"/>
<dbReference type="RefSeq" id="WP_013178049.1">
    <property type="nucleotide sequence ID" value="NC_014221.1"/>
</dbReference>
<feature type="transmembrane region" description="Helical" evidence="6">
    <location>
        <begin position="269"/>
        <end position="286"/>
    </location>
</feature>
<dbReference type="Proteomes" id="UP000000379">
    <property type="component" value="Chromosome"/>
</dbReference>
<gene>
    <name evidence="7" type="ordered locus">Trad_1562</name>
</gene>
<dbReference type="PANTHER" id="PTHR37693">
    <property type="entry name" value="PHOSPHATIDYLGLYCEROL LYSYLTRANSFERASE"/>
    <property type="match status" value="1"/>
</dbReference>
<organism evidence="7 8">
    <name type="scientific">Truepera radiovictrix (strain DSM 17093 / CIP 108686 / LMG 22925 / RQ-24)</name>
    <dbReference type="NCBI Taxonomy" id="649638"/>
    <lineage>
        <taxon>Bacteria</taxon>
        <taxon>Thermotogati</taxon>
        <taxon>Deinococcota</taxon>
        <taxon>Deinococci</taxon>
        <taxon>Trueperales</taxon>
        <taxon>Trueperaceae</taxon>
        <taxon>Truepera</taxon>
    </lineage>
</organism>
<comment type="subcellular location">
    <subcellularLocation>
        <location evidence="1">Cell membrane</location>
        <topology evidence="1">Multi-pass membrane protein</topology>
    </subcellularLocation>
</comment>
<evidence type="ECO:0000256" key="3">
    <source>
        <dbReference type="ARBA" id="ARBA00022692"/>
    </source>
</evidence>
<feature type="transmembrane region" description="Helical" evidence="6">
    <location>
        <begin position="133"/>
        <end position="154"/>
    </location>
</feature>
<evidence type="ECO:0008006" key="9">
    <source>
        <dbReference type="Google" id="ProtNLM"/>
    </source>
</evidence>
<sequence length="355" mass="37810">MKRPIKGAPLRRSAPGGYVWRAALASALFGLLGLAAALFWFGEPGDLRALGTLSPGALATSLALLGLSYLCGGLRVALLARVLGYRMRLRSAVRAHILGLFSAAVTPSGSGNAPAIALMLIRDGVTKPHAWSVAFYTGVVDVLLFVWALPLALVALTRSPYLPPGLLWWGLLFSPLLLGLWYALAFRLGSTLALLEKLFYLRPLRRYRGRMRRFLEGFGAAVMLLSRELSWNRLRFLVALQLLSAGMHGSVFAIFLVVASSLALHVDPAATLALFLVVSVASFLVPTPGGSGFLEFALLGLIAARSEAALVAPALLVWRALSFYLVFILGPLLGGAALLKPSSAPLTPQPTASDD</sequence>
<evidence type="ECO:0000256" key="6">
    <source>
        <dbReference type="SAM" id="Phobius"/>
    </source>
</evidence>
<dbReference type="Pfam" id="PF03706">
    <property type="entry name" value="LPG_synthase_TM"/>
    <property type="match status" value="1"/>
</dbReference>
<dbReference type="GO" id="GO:0005886">
    <property type="term" value="C:plasma membrane"/>
    <property type="evidence" value="ECO:0007669"/>
    <property type="project" value="UniProtKB-SubCell"/>
</dbReference>
<feature type="transmembrane region" description="Helical" evidence="6">
    <location>
        <begin position="321"/>
        <end position="339"/>
    </location>
</feature>
<feature type="transmembrane region" description="Helical" evidence="6">
    <location>
        <begin position="166"/>
        <end position="189"/>
    </location>
</feature>
<keyword evidence="3 6" id="KW-0812">Transmembrane</keyword>
<feature type="transmembrane region" description="Helical" evidence="6">
    <location>
        <begin position="238"/>
        <end position="263"/>
    </location>
</feature>
<dbReference type="EMBL" id="CP002049">
    <property type="protein sequence ID" value="ADI14681.1"/>
    <property type="molecule type" value="Genomic_DNA"/>
</dbReference>
<accession>D7CXS9</accession>
<evidence type="ECO:0000313" key="7">
    <source>
        <dbReference type="EMBL" id="ADI14681.1"/>
    </source>
</evidence>
<evidence type="ECO:0000256" key="4">
    <source>
        <dbReference type="ARBA" id="ARBA00022989"/>
    </source>
</evidence>
<keyword evidence="5 6" id="KW-0472">Membrane</keyword>
<feature type="transmembrane region" description="Helical" evidence="6">
    <location>
        <begin position="62"/>
        <end position="83"/>
    </location>
</feature>
<dbReference type="eggNOG" id="COG0392">
    <property type="taxonomic scope" value="Bacteria"/>
</dbReference>
<dbReference type="HOGENOM" id="CLU_780625_0_0_0"/>
<name>D7CXS9_TRURR</name>
<reference evidence="8" key="1">
    <citation type="submission" date="2010-05" db="EMBL/GenBank/DDBJ databases">
        <title>The complete genome of Truepera radiovictris DSM 17093.</title>
        <authorList>
            <consortium name="US DOE Joint Genome Institute (JGI-PGF)"/>
            <person name="Lucas S."/>
            <person name="Copeland A."/>
            <person name="Lapidus A."/>
            <person name="Glavina del Rio T."/>
            <person name="Dalin E."/>
            <person name="Tice H."/>
            <person name="Bruce D."/>
            <person name="Goodwin L."/>
            <person name="Pitluck S."/>
            <person name="Kyrpides N."/>
            <person name="Mavromatis K."/>
            <person name="Ovchinnikova G."/>
            <person name="Munk A.C."/>
            <person name="Detter J.C."/>
            <person name="Han C."/>
            <person name="Tapia R."/>
            <person name="Land M."/>
            <person name="Hauser L."/>
            <person name="Markowitz V."/>
            <person name="Cheng J.-F."/>
            <person name="Hugenholtz P."/>
            <person name="Woyke T."/>
            <person name="Wu D."/>
            <person name="Tindall B."/>
            <person name="Pomrenke H.G."/>
            <person name="Brambilla E."/>
            <person name="Klenk H.-P."/>
            <person name="Eisen J.A."/>
        </authorList>
    </citation>
    <scope>NUCLEOTIDE SEQUENCE [LARGE SCALE GENOMIC DNA]</scope>
    <source>
        <strain evidence="8">DSM 17093 / CIP 108686 / LMG 22925 / RQ-24</strain>
    </source>
</reference>
<proteinExistence type="predicted"/>
<evidence type="ECO:0000313" key="8">
    <source>
        <dbReference type="Proteomes" id="UP000000379"/>
    </source>
</evidence>
<reference evidence="7 8" key="2">
    <citation type="journal article" date="2011" name="Stand. Genomic Sci.">
        <title>Complete genome sequence of Truepera radiovictrix type strain (RQ-24).</title>
        <authorList>
            <person name="Ivanova N."/>
            <person name="Rohde C."/>
            <person name="Munk C."/>
            <person name="Nolan M."/>
            <person name="Lucas S."/>
            <person name="Del Rio T.G."/>
            <person name="Tice H."/>
            <person name="Deshpande S."/>
            <person name="Cheng J.F."/>
            <person name="Tapia R."/>
            <person name="Han C."/>
            <person name="Goodwin L."/>
            <person name="Pitluck S."/>
            <person name="Liolios K."/>
            <person name="Mavromatis K."/>
            <person name="Mikhailova N."/>
            <person name="Pati A."/>
            <person name="Chen A."/>
            <person name="Palaniappan K."/>
            <person name="Land M."/>
            <person name="Hauser L."/>
            <person name="Chang Y.J."/>
            <person name="Jeffries C.D."/>
            <person name="Brambilla E."/>
            <person name="Rohde M."/>
            <person name="Goker M."/>
            <person name="Tindall B.J."/>
            <person name="Woyke T."/>
            <person name="Bristow J."/>
            <person name="Eisen J.A."/>
            <person name="Markowitz V."/>
            <person name="Hugenholtz P."/>
            <person name="Kyrpides N.C."/>
            <person name="Klenk H.P."/>
            <person name="Lapidus A."/>
        </authorList>
    </citation>
    <scope>NUCLEOTIDE SEQUENCE [LARGE SCALE GENOMIC DNA]</scope>
    <source>
        <strain evidence="8">DSM 17093 / CIP 108686 / LMG 22925 / RQ-24</strain>
    </source>
</reference>
<protein>
    <recommendedName>
        <fullName evidence="9">Flippase-like domain-containing protein</fullName>
    </recommendedName>
</protein>
<dbReference type="NCBIfam" id="TIGR00374">
    <property type="entry name" value="flippase-like domain"/>
    <property type="match status" value="1"/>
</dbReference>
<evidence type="ECO:0000256" key="5">
    <source>
        <dbReference type="ARBA" id="ARBA00023136"/>
    </source>
</evidence>
<evidence type="ECO:0000256" key="1">
    <source>
        <dbReference type="ARBA" id="ARBA00004651"/>
    </source>
</evidence>
<dbReference type="STRING" id="649638.Trad_1562"/>
<dbReference type="KEGG" id="tra:Trad_1562"/>
<keyword evidence="8" id="KW-1185">Reference proteome</keyword>
<evidence type="ECO:0000256" key="2">
    <source>
        <dbReference type="ARBA" id="ARBA00022475"/>
    </source>
</evidence>